<feature type="repeat" description="ANK" evidence="3">
    <location>
        <begin position="546"/>
        <end position="578"/>
    </location>
</feature>
<keyword evidence="2 3" id="KW-0040">ANK repeat</keyword>
<evidence type="ECO:0000256" key="3">
    <source>
        <dbReference type="PROSITE-ProRule" id="PRU00023"/>
    </source>
</evidence>
<feature type="repeat" description="ANK" evidence="3">
    <location>
        <begin position="222"/>
        <end position="254"/>
    </location>
</feature>
<gene>
    <name evidence="4" type="ORF">g.16653</name>
</gene>
<dbReference type="Gene3D" id="1.25.40.20">
    <property type="entry name" value="Ankyrin repeat-containing domain"/>
    <property type="match status" value="3"/>
</dbReference>
<dbReference type="InterPro" id="IPR036770">
    <property type="entry name" value="Ankyrin_rpt-contain_sf"/>
</dbReference>
<evidence type="ECO:0000313" key="4">
    <source>
        <dbReference type="EMBL" id="JAS46852.1"/>
    </source>
</evidence>
<protein>
    <submittedName>
        <fullName evidence="4">Uncharacterized protein</fullName>
    </submittedName>
</protein>
<dbReference type="PANTHER" id="PTHR24198:SF165">
    <property type="entry name" value="ANKYRIN REPEAT-CONTAINING PROTEIN-RELATED"/>
    <property type="match status" value="1"/>
</dbReference>
<feature type="repeat" description="ANK" evidence="3">
    <location>
        <begin position="258"/>
        <end position="286"/>
    </location>
</feature>
<proteinExistence type="predicted"/>
<dbReference type="SMART" id="SM00248">
    <property type="entry name" value="ANK"/>
    <property type="match status" value="11"/>
</dbReference>
<feature type="repeat" description="ANK" evidence="3">
    <location>
        <begin position="189"/>
        <end position="221"/>
    </location>
</feature>
<evidence type="ECO:0000256" key="2">
    <source>
        <dbReference type="ARBA" id="ARBA00023043"/>
    </source>
</evidence>
<dbReference type="Pfam" id="PF12796">
    <property type="entry name" value="Ank_2"/>
    <property type="match status" value="4"/>
</dbReference>
<dbReference type="AlphaFoldDB" id="A0A1B6F9E4"/>
<name>A0A1B6F9E4_9HEMI</name>
<dbReference type="PROSITE" id="PS50088">
    <property type="entry name" value="ANK_REPEAT"/>
    <property type="match status" value="11"/>
</dbReference>
<dbReference type="InterPro" id="IPR002110">
    <property type="entry name" value="Ankyrin_rpt"/>
</dbReference>
<feature type="repeat" description="ANK" evidence="3">
    <location>
        <begin position="372"/>
        <end position="404"/>
    </location>
</feature>
<feature type="repeat" description="ANK" evidence="3">
    <location>
        <begin position="91"/>
        <end position="119"/>
    </location>
</feature>
<sequence>MAPRRKGKKGTLHYALEVCDRGQLTTIISSKGDFDDKAGMEVMNCIRRQREIFKDNISPLQGAVSLGHYNICKHLVEEGAVLKSVSRIPHPLCLALQKGHYEIASLLIHAGADVNLAFEDSYPMAYALDESNCPIEIVKEIIAAGFPKNGVVDRTSQRTTLHSAVRLNHYNIVQYLFTLDIDPNVRDKRGLTAMHYAVQKNYPPMVELLAKNGAKLDCECQEHFTPMFYCIAIGNYEMVKLLISLGANIHYVNGSKKCSMMPLHFAANFCQFKIAQLLLEKGADVNRVVPSTGEIALHAAARADSQNKQPSKIALDCIVELLIKYGSKLDARHKYGLSPLQVAIKAKNISVAKILIMNGSELNNGIEQDDARRYTTFHIAAKCFDKELVKLCFDYGADANAKDEEGLYPCHLALLTAMLDIITHSADCTQSLAYCQNQSEQLAIFKLFWRHNFPFDLTLRMKWLENENPPFPTRISTLIQRQKLLFSGLKTQQVKLVQKAITQGAEVRCCSTEIPYPLHYIALKGNEMIMKILLSRGVQPNVLDNHGETALHVAARAGFVNCCRLLLEYGAVYNPRSPMCPKTPLEFAKEKGHTEVVTLLSMVGKYFKELKKKKFKKLETDMNIFCAVMNCCCMDGMSLMGRAIYLGLKGFAERLMKLRLQMVPSS</sequence>
<dbReference type="PROSITE" id="PS50297">
    <property type="entry name" value="ANK_REP_REGION"/>
    <property type="match status" value="6"/>
</dbReference>
<feature type="repeat" description="ANK" evidence="3">
    <location>
        <begin position="55"/>
        <end position="87"/>
    </location>
</feature>
<keyword evidence="1" id="KW-0677">Repeat</keyword>
<dbReference type="PANTHER" id="PTHR24198">
    <property type="entry name" value="ANKYRIN REPEAT AND PROTEIN KINASE DOMAIN-CONTAINING PROTEIN"/>
    <property type="match status" value="1"/>
</dbReference>
<feature type="repeat" description="ANK" evidence="3">
    <location>
        <begin position="335"/>
        <end position="363"/>
    </location>
</feature>
<evidence type="ECO:0000256" key="1">
    <source>
        <dbReference type="ARBA" id="ARBA00022737"/>
    </source>
</evidence>
<feature type="repeat" description="ANK" evidence="3">
    <location>
        <begin position="292"/>
        <end position="334"/>
    </location>
</feature>
<dbReference type="SUPFAM" id="SSF48403">
    <property type="entry name" value="Ankyrin repeat"/>
    <property type="match status" value="3"/>
</dbReference>
<reference evidence="4" key="1">
    <citation type="submission" date="2015-11" db="EMBL/GenBank/DDBJ databases">
        <title>De novo transcriptome assembly of four potential Pierce s Disease insect vectors from Arizona vineyards.</title>
        <authorList>
            <person name="Tassone E.E."/>
        </authorList>
    </citation>
    <scope>NUCLEOTIDE SEQUENCE</scope>
</reference>
<organism evidence="4">
    <name type="scientific">Cuerna arida</name>
    <dbReference type="NCBI Taxonomy" id="1464854"/>
    <lineage>
        <taxon>Eukaryota</taxon>
        <taxon>Metazoa</taxon>
        <taxon>Ecdysozoa</taxon>
        <taxon>Arthropoda</taxon>
        <taxon>Hexapoda</taxon>
        <taxon>Insecta</taxon>
        <taxon>Pterygota</taxon>
        <taxon>Neoptera</taxon>
        <taxon>Paraneoptera</taxon>
        <taxon>Hemiptera</taxon>
        <taxon>Auchenorrhyncha</taxon>
        <taxon>Membracoidea</taxon>
        <taxon>Cicadellidae</taxon>
        <taxon>Cicadellinae</taxon>
        <taxon>Proconiini</taxon>
        <taxon>Cuerna</taxon>
    </lineage>
</organism>
<accession>A0A1B6F9E4</accession>
<feature type="repeat" description="ANK" evidence="3">
    <location>
        <begin position="517"/>
        <end position="545"/>
    </location>
</feature>
<feature type="repeat" description="ANK" evidence="3">
    <location>
        <begin position="156"/>
        <end position="188"/>
    </location>
</feature>
<dbReference type="EMBL" id="GECZ01022917">
    <property type="protein sequence ID" value="JAS46852.1"/>
    <property type="molecule type" value="Transcribed_RNA"/>
</dbReference>